<proteinExistence type="predicted"/>
<dbReference type="Pfam" id="PF23854">
    <property type="entry name" value="DUF7217"/>
    <property type="match status" value="1"/>
</dbReference>
<accession>A0ABT5WGG0</accession>
<comment type="caution">
    <text evidence="2">The sequence shown here is derived from an EMBL/GenBank/DDBJ whole genome shotgun (WGS) entry which is preliminary data.</text>
</comment>
<evidence type="ECO:0000259" key="1">
    <source>
        <dbReference type="Pfam" id="PF23854"/>
    </source>
</evidence>
<keyword evidence="3" id="KW-1185">Reference proteome</keyword>
<dbReference type="Proteomes" id="UP001139522">
    <property type="component" value="Unassembled WGS sequence"/>
</dbReference>
<sequence length="241" mass="26066">MAFTFNKRLFNLFGNGNGFQSSMHTKASDTGVRALELSRDLTKYLPADDTPPGAILPTEFKVVDCQAALVSFAAGANQMAAHINGRLDTLLDDMQVSVTIKEIDSYINNVPSSCATIDSVMGSLGNVGDMYLDAVTSELDDLEQAMADFDLKIITVIEFDDILVRVTEELKSATSGILGMIAGELSTISGMYQKMHQLANSFAIESLINDPCVRPLLKKLADPELTNVLTEDFGLDDLPGM</sequence>
<evidence type="ECO:0000313" key="2">
    <source>
        <dbReference type="EMBL" id="MDE8603909.1"/>
    </source>
</evidence>
<feature type="domain" description="DUF7217" evidence="1">
    <location>
        <begin position="6"/>
        <end position="229"/>
    </location>
</feature>
<dbReference type="InterPro" id="IPR055641">
    <property type="entry name" value="DUF7217"/>
</dbReference>
<reference evidence="2" key="1">
    <citation type="submission" date="2023-01" db="EMBL/GenBank/DDBJ databases">
        <title>Psychroserpens sp. MSW6 and Marinomonas sp. RSW2, isolated from seawater.</title>
        <authorList>
            <person name="Kristyanto S."/>
            <person name="Jung J."/>
            <person name="Kim J.M."/>
            <person name="Jeon C.O."/>
        </authorList>
    </citation>
    <scope>NUCLEOTIDE SEQUENCE</scope>
    <source>
        <strain evidence="2">RSW2</strain>
    </source>
</reference>
<organism evidence="2 3">
    <name type="scientific">Marinomonas maritima</name>
    <dbReference type="NCBI Taxonomy" id="2940935"/>
    <lineage>
        <taxon>Bacteria</taxon>
        <taxon>Pseudomonadati</taxon>
        <taxon>Pseudomonadota</taxon>
        <taxon>Gammaproteobacteria</taxon>
        <taxon>Oceanospirillales</taxon>
        <taxon>Oceanospirillaceae</taxon>
        <taxon>Marinomonas</taxon>
    </lineage>
</organism>
<gene>
    <name evidence="2" type="ORF">M3I01_013480</name>
</gene>
<name>A0ABT5WGG0_9GAMM</name>
<dbReference type="RefSeq" id="WP_275565129.1">
    <property type="nucleotide sequence ID" value="NZ_JAMZEG020000003.1"/>
</dbReference>
<dbReference type="EMBL" id="JAMZEG020000003">
    <property type="protein sequence ID" value="MDE8603909.1"/>
    <property type="molecule type" value="Genomic_DNA"/>
</dbReference>
<evidence type="ECO:0000313" key="3">
    <source>
        <dbReference type="Proteomes" id="UP001139522"/>
    </source>
</evidence>
<protein>
    <recommendedName>
        <fullName evidence="1">DUF7217 domain-containing protein</fullName>
    </recommendedName>
</protein>